<name>A0A6P0DJS6_RHILE</name>
<dbReference type="EMBL" id="WXXP01000010">
    <property type="protein sequence ID" value="NEK52212.1"/>
    <property type="molecule type" value="Genomic_DNA"/>
</dbReference>
<sequence>MTSILTNTSATAALQTLRSVNANLTKTQTQASSGLRVEKAADNAAYWSISTVMRSDQKAISAVSDALGIGAAKVDTAYEGMSAVIDVLSEFNAKLVASKEPGVDTSKIQDELEQLKQQIVSISNSASFSGQNWLNTFVEDISDSDNNIATVVSAFTRDSSGSVAVNLTKVHLSQTSLFNETGGGILQADPRDVKSIGGMRGSYVDDDGQLRWGTSHGNYALAARTIFTFSGPINFDDPSDEITLDITVDADNPAHNLPGAQSPGKTTAVVIDRSTLDAVDPSWGGVISTYHQYISALDHAMHAAGADASATHVINWKGEIVPDQIAIVTDQYRPNGLNGSYIEISNAANSTNSRGNLADAHAWAGRGSTMTMVFDPFKLAKDGNDPDGVAINFDFSINGGSQKSYSFDRTYVNTLLSKDNGKVENEGEMVTILQSLLNADWPDLIIESTGPSNVTLRTDPNADRLAGAGTSIGFTGINVSIEPIPVINLLDIDVAKFPRAAGAYIDYIETVMQKATSGASALGALQTRIDMQADFASSMQDNLASGIGRLVDADMETVAARSAALQTQQQLAIQSLSIANRAPQTLLELFQ</sequence>
<dbReference type="SUPFAM" id="SSF64518">
    <property type="entry name" value="Phase 1 flagellin"/>
    <property type="match status" value="1"/>
</dbReference>
<dbReference type="PANTHER" id="PTHR42792">
    <property type="entry name" value="FLAGELLIN"/>
    <property type="match status" value="1"/>
</dbReference>
<dbReference type="InterPro" id="IPR001492">
    <property type="entry name" value="Flagellin"/>
</dbReference>
<evidence type="ECO:0000259" key="5">
    <source>
        <dbReference type="Pfam" id="PF00700"/>
    </source>
</evidence>
<evidence type="ECO:0000313" key="6">
    <source>
        <dbReference type="EMBL" id="NEK52212.1"/>
    </source>
</evidence>
<reference evidence="6 7" key="1">
    <citation type="submission" date="2020-01" db="EMBL/GenBank/DDBJ databases">
        <title>Rhizobium genotypes associated with high levels of biological nitrogen fixation by grain legumes in a temperate-maritime cropping system.</title>
        <authorList>
            <person name="Maluk M."/>
            <person name="Francesc Ferrando Molina F."/>
            <person name="Lopez Del Egido L."/>
            <person name="Lafos M."/>
            <person name="Langarica-Fuentes A."/>
            <person name="Gebre Yohannes G."/>
            <person name="Young M.W."/>
            <person name="Martin P."/>
            <person name="Gantlett R."/>
            <person name="Kenicer G."/>
            <person name="Hawes C."/>
            <person name="Begg G.S."/>
            <person name="Quilliam R.S."/>
            <person name="Squire G.R."/>
            <person name="Poole P.S."/>
            <person name="Young P.W."/>
            <person name="Iannetta P.M."/>
            <person name="James E.K."/>
        </authorList>
    </citation>
    <scope>NUCLEOTIDE SEQUENCE [LARGE SCALE GENOMIC DNA]</scope>
    <source>
        <strain evidence="6 7">JHI944</strain>
    </source>
</reference>
<dbReference type="Proteomes" id="UP000471409">
    <property type="component" value="Unassembled WGS sequence"/>
</dbReference>
<dbReference type="InterPro" id="IPR001029">
    <property type="entry name" value="Flagellin_N"/>
</dbReference>
<dbReference type="PRINTS" id="PR00207">
    <property type="entry name" value="FLAGELLIN"/>
</dbReference>
<gene>
    <name evidence="6" type="ORF">GUK36_22565</name>
</gene>
<evidence type="ECO:0000313" key="7">
    <source>
        <dbReference type="Proteomes" id="UP000471409"/>
    </source>
</evidence>
<protein>
    <recommendedName>
        <fullName evidence="3">Flagellin</fullName>
    </recommendedName>
</protein>
<dbReference type="Pfam" id="PF00700">
    <property type="entry name" value="Flagellin_C"/>
    <property type="match status" value="1"/>
</dbReference>
<dbReference type="AlphaFoldDB" id="A0A6P0DJS6"/>
<accession>A0A6P0DJS6</accession>
<comment type="caution">
    <text evidence="6">The sequence shown here is derived from an EMBL/GenBank/DDBJ whole genome shotgun (WGS) entry which is preliminary data.</text>
</comment>
<dbReference type="PANTHER" id="PTHR42792:SF2">
    <property type="entry name" value="FLAGELLIN"/>
    <property type="match status" value="1"/>
</dbReference>
<keyword evidence="6" id="KW-0969">Cilium</keyword>
<keyword evidence="6" id="KW-0282">Flagellum</keyword>
<evidence type="ECO:0000259" key="4">
    <source>
        <dbReference type="Pfam" id="PF00669"/>
    </source>
</evidence>
<evidence type="ECO:0000256" key="1">
    <source>
        <dbReference type="ARBA" id="ARBA00005709"/>
    </source>
</evidence>
<keyword evidence="2 3" id="KW-0975">Bacterial flagellum</keyword>
<dbReference type="GO" id="GO:0009288">
    <property type="term" value="C:bacterial-type flagellum"/>
    <property type="evidence" value="ECO:0007669"/>
    <property type="project" value="UniProtKB-SubCell"/>
</dbReference>
<keyword evidence="6" id="KW-0966">Cell projection</keyword>
<dbReference type="GO" id="GO:0005576">
    <property type="term" value="C:extracellular region"/>
    <property type="evidence" value="ECO:0007669"/>
    <property type="project" value="UniProtKB-SubCell"/>
</dbReference>
<dbReference type="GO" id="GO:0005198">
    <property type="term" value="F:structural molecule activity"/>
    <property type="evidence" value="ECO:0007669"/>
    <property type="project" value="UniProtKB-UniRule"/>
</dbReference>
<feature type="domain" description="Flagellin N-terminal" evidence="4">
    <location>
        <begin position="4"/>
        <end position="135"/>
    </location>
</feature>
<dbReference type="InterPro" id="IPR046358">
    <property type="entry name" value="Flagellin_C"/>
</dbReference>
<keyword evidence="3" id="KW-0964">Secreted</keyword>
<comment type="similarity">
    <text evidence="1 3">Belongs to the bacterial flagellin family.</text>
</comment>
<dbReference type="Gene3D" id="1.20.1330.10">
    <property type="entry name" value="f41 fragment of flagellin, N-terminal domain"/>
    <property type="match status" value="2"/>
</dbReference>
<proteinExistence type="inferred from homology"/>
<comment type="function">
    <text evidence="3">Flagellin is the subunit protein which polymerizes to form the filaments of bacterial flagella.</text>
</comment>
<comment type="subcellular location">
    <subcellularLocation>
        <location evidence="3">Secreted</location>
    </subcellularLocation>
    <subcellularLocation>
        <location evidence="3">Bacterial flagellum</location>
    </subcellularLocation>
</comment>
<evidence type="ECO:0000256" key="2">
    <source>
        <dbReference type="ARBA" id="ARBA00023143"/>
    </source>
</evidence>
<evidence type="ECO:0000256" key="3">
    <source>
        <dbReference type="RuleBase" id="RU362073"/>
    </source>
</evidence>
<dbReference type="Pfam" id="PF00669">
    <property type="entry name" value="Flagellin_N"/>
    <property type="match status" value="1"/>
</dbReference>
<dbReference type="RefSeq" id="WP_164000022.1">
    <property type="nucleotide sequence ID" value="NZ_WXXP01000010.1"/>
</dbReference>
<organism evidence="6 7">
    <name type="scientific">Rhizobium leguminosarum</name>
    <dbReference type="NCBI Taxonomy" id="384"/>
    <lineage>
        <taxon>Bacteria</taxon>
        <taxon>Pseudomonadati</taxon>
        <taxon>Pseudomonadota</taxon>
        <taxon>Alphaproteobacteria</taxon>
        <taxon>Hyphomicrobiales</taxon>
        <taxon>Rhizobiaceae</taxon>
        <taxon>Rhizobium/Agrobacterium group</taxon>
        <taxon>Rhizobium</taxon>
    </lineage>
</organism>
<feature type="domain" description="Flagellin C-terminal" evidence="5">
    <location>
        <begin position="505"/>
        <end position="590"/>
    </location>
</feature>